<dbReference type="RefSeq" id="WP_317836216.1">
    <property type="nucleotide sequence ID" value="NZ_CP136920.1"/>
</dbReference>
<protein>
    <submittedName>
        <fullName evidence="2">Uncharacterized protein</fullName>
    </submittedName>
</protein>
<evidence type="ECO:0000256" key="1">
    <source>
        <dbReference type="SAM" id="MobiDB-lite"/>
    </source>
</evidence>
<keyword evidence="3" id="KW-1185">Reference proteome</keyword>
<organism evidence="2 3">
    <name type="scientific">Rubellicoccus peritrichatus</name>
    <dbReference type="NCBI Taxonomy" id="3080537"/>
    <lineage>
        <taxon>Bacteria</taxon>
        <taxon>Pseudomonadati</taxon>
        <taxon>Verrucomicrobiota</taxon>
        <taxon>Opitutia</taxon>
        <taxon>Puniceicoccales</taxon>
        <taxon>Cerasicoccaceae</taxon>
        <taxon>Rubellicoccus</taxon>
    </lineage>
</organism>
<sequence length="63" mass="6587">MADVKPNRKTFLMSLGALAIAGVARGKKQETAHSSGNEGTASERLPLQARKAPRTVARGGRVA</sequence>
<proteinExistence type="predicted"/>
<gene>
    <name evidence="2" type="ORF">RZN69_11130</name>
</gene>
<dbReference type="Proteomes" id="UP001304300">
    <property type="component" value="Chromosome"/>
</dbReference>
<dbReference type="EMBL" id="CP136920">
    <property type="protein sequence ID" value="WOO43642.1"/>
    <property type="molecule type" value="Genomic_DNA"/>
</dbReference>
<evidence type="ECO:0000313" key="2">
    <source>
        <dbReference type="EMBL" id="WOO43642.1"/>
    </source>
</evidence>
<dbReference type="AlphaFoldDB" id="A0AAQ3LF98"/>
<accession>A0AAQ3LF98</accession>
<evidence type="ECO:0000313" key="3">
    <source>
        <dbReference type="Proteomes" id="UP001304300"/>
    </source>
</evidence>
<dbReference type="KEGG" id="puo:RZN69_11130"/>
<feature type="region of interest" description="Disordered" evidence="1">
    <location>
        <begin position="23"/>
        <end position="63"/>
    </location>
</feature>
<name>A0AAQ3LF98_9BACT</name>
<reference evidence="2 3" key="1">
    <citation type="submission" date="2023-10" db="EMBL/GenBank/DDBJ databases">
        <title>Rubellicoccus peritrichatus gen. nov., sp. nov., isolated from an algae of coral reef tank.</title>
        <authorList>
            <person name="Luo J."/>
        </authorList>
    </citation>
    <scope>NUCLEOTIDE SEQUENCE [LARGE SCALE GENOMIC DNA]</scope>
    <source>
        <strain evidence="2 3">CR14</strain>
    </source>
</reference>